<keyword evidence="5" id="KW-1185">Reference proteome</keyword>
<comment type="caution">
    <text evidence="4">The sequence shown here is derived from an EMBL/GenBank/DDBJ whole genome shotgun (WGS) entry which is preliminary data.</text>
</comment>
<evidence type="ECO:0000259" key="2">
    <source>
        <dbReference type="Pfam" id="PF22551"/>
    </source>
</evidence>
<dbReference type="EMBL" id="SDKM01000009">
    <property type="protein sequence ID" value="RYP86844.1"/>
    <property type="molecule type" value="Genomic_DNA"/>
</dbReference>
<evidence type="ECO:0008006" key="6">
    <source>
        <dbReference type="Google" id="ProtNLM"/>
    </source>
</evidence>
<reference evidence="4 5" key="1">
    <citation type="submission" date="2019-01" db="EMBL/GenBank/DDBJ databases">
        <title>Nocardioides guangzhouensis sp. nov., an actinobacterium isolated from soil.</title>
        <authorList>
            <person name="Fu Y."/>
            <person name="Cai Y."/>
            <person name="Lin Z."/>
            <person name="Chen P."/>
        </authorList>
    </citation>
    <scope>NUCLEOTIDE SEQUENCE [LARGE SCALE GENOMIC DNA]</scope>
    <source>
        <strain evidence="4 5">130</strain>
    </source>
</reference>
<dbReference type="SUPFAM" id="SSF69635">
    <property type="entry name" value="Type III secretory system chaperone-like"/>
    <property type="match status" value="1"/>
</dbReference>
<evidence type="ECO:0000313" key="5">
    <source>
        <dbReference type="Proteomes" id="UP000295198"/>
    </source>
</evidence>
<evidence type="ECO:0000259" key="3">
    <source>
        <dbReference type="Pfam" id="PF22552"/>
    </source>
</evidence>
<dbReference type="InterPro" id="IPR054343">
    <property type="entry name" value="TY-Chap_M"/>
</dbReference>
<dbReference type="InterPro" id="IPR054344">
    <property type="entry name" value="TY-Chap_N"/>
</dbReference>
<name>A0A4Q4ZHL5_9ACTN</name>
<evidence type="ECO:0000313" key="4">
    <source>
        <dbReference type="EMBL" id="RYP86844.1"/>
    </source>
</evidence>
<dbReference type="Proteomes" id="UP000295198">
    <property type="component" value="Unassembled WGS sequence"/>
</dbReference>
<gene>
    <name evidence="4" type="ORF">EKO23_07665</name>
</gene>
<dbReference type="Pfam" id="PF22551">
    <property type="entry name" value="TY-Chap1"/>
    <property type="match status" value="1"/>
</dbReference>
<feature type="region of interest" description="Disordered" evidence="1">
    <location>
        <begin position="405"/>
        <end position="439"/>
    </location>
</feature>
<proteinExistence type="predicted"/>
<sequence length="439" mass="48925">MGDETGATAPYEWRTDEAWAEFRRQLADHVAGMRDDDLLHIELEQARDEDALGGVAPYLQMVAWGEGAIRAEVCSNTYLDDRFRLGQGQERRLVELGWELPTYGRDDEPDHGSPLWWADVEVREADRLAVMCVGALREVYGCPHPAFLVVDGFDPVGFTAPEPHELPPAEPVEPALVMPQDRDELVEAVDRALGRVYGEPVKHDSDGDVPIVLGESMLFIRVSHEEPMVELFADLVIGVEDREAAAREVALLNRNLLFGTVILRDDDTIALKHFLYATPFVPRQFRAVLDRMISDLDRNAADLVARVGGERFLSPARFAPATPDDDEVERLYPPVATLRELLAAGEVDPRTVAALFDGDLDLITEQIEALRQEPPSELDVAEVIAALQAALQFVAVRRSRELWDRTRRPAPRPRPTSHQPPLLSSDDVGERTLDLGAES</sequence>
<dbReference type="Pfam" id="PF22552">
    <property type="entry name" value="TY-Chap3"/>
    <property type="match status" value="1"/>
</dbReference>
<protein>
    <recommendedName>
        <fullName evidence="6">YbjN domain-containing protein</fullName>
    </recommendedName>
</protein>
<dbReference type="AlphaFoldDB" id="A0A4Q4ZHL5"/>
<feature type="domain" description="TY-Chap central" evidence="2">
    <location>
        <begin position="183"/>
        <end position="314"/>
    </location>
</feature>
<feature type="domain" description="TY-Chap N-terminal" evidence="3">
    <location>
        <begin position="17"/>
        <end position="148"/>
    </location>
</feature>
<evidence type="ECO:0000256" key="1">
    <source>
        <dbReference type="SAM" id="MobiDB-lite"/>
    </source>
</evidence>
<dbReference type="OrthoDB" id="4772408at2"/>
<accession>A0A4Q4ZHL5</accession>
<dbReference type="RefSeq" id="WP_134715868.1">
    <property type="nucleotide sequence ID" value="NZ_SDKM01000009.1"/>
</dbReference>
<organism evidence="4 5">
    <name type="scientific">Nocardioides guangzhouensis</name>
    <dbReference type="NCBI Taxonomy" id="2497878"/>
    <lineage>
        <taxon>Bacteria</taxon>
        <taxon>Bacillati</taxon>
        <taxon>Actinomycetota</taxon>
        <taxon>Actinomycetes</taxon>
        <taxon>Propionibacteriales</taxon>
        <taxon>Nocardioidaceae</taxon>
        <taxon>Nocardioides</taxon>
    </lineage>
</organism>
<dbReference type="Gene3D" id="3.30.1460.10">
    <property type="match status" value="1"/>
</dbReference>